<evidence type="ECO:0000256" key="1">
    <source>
        <dbReference type="SAM" id="MobiDB-lite"/>
    </source>
</evidence>
<dbReference type="EMBL" id="JAPEVA010000041">
    <property type="protein sequence ID" value="KAJ4404637.1"/>
    <property type="molecule type" value="Genomic_DNA"/>
</dbReference>
<evidence type="ECO:0000313" key="2">
    <source>
        <dbReference type="EMBL" id="KAJ4404637.1"/>
    </source>
</evidence>
<organism evidence="2 3">
    <name type="scientific">Didymella pomorum</name>
    <dbReference type="NCBI Taxonomy" id="749634"/>
    <lineage>
        <taxon>Eukaryota</taxon>
        <taxon>Fungi</taxon>
        <taxon>Dikarya</taxon>
        <taxon>Ascomycota</taxon>
        <taxon>Pezizomycotina</taxon>
        <taxon>Dothideomycetes</taxon>
        <taxon>Pleosporomycetidae</taxon>
        <taxon>Pleosporales</taxon>
        <taxon>Pleosporineae</taxon>
        <taxon>Didymellaceae</taxon>
        <taxon>Didymella</taxon>
    </lineage>
</organism>
<reference evidence="2" key="1">
    <citation type="submission" date="2022-10" db="EMBL/GenBank/DDBJ databases">
        <title>Tapping the CABI collections for fungal endophytes: first genome assemblies for Collariella, Neodidymelliopsis, Ascochyta clinopodiicola, Didymella pomorum, Didymosphaeria variabile, Neocosmospora piperis and Neocucurbitaria cava.</title>
        <authorList>
            <person name="Hill R."/>
        </authorList>
    </citation>
    <scope>NUCLEOTIDE SEQUENCE</scope>
    <source>
        <strain evidence="2">IMI 355091</strain>
    </source>
</reference>
<feature type="compositionally biased region" description="Basic residues" evidence="1">
    <location>
        <begin position="180"/>
        <end position="190"/>
    </location>
</feature>
<proteinExistence type="predicted"/>
<dbReference type="AlphaFoldDB" id="A0A9W8ZBM8"/>
<gene>
    <name evidence="2" type="ORF">N0V91_005787</name>
</gene>
<evidence type="ECO:0000313" key="3">
    <source>
        <dbReference type="Proteomes" id="UP001140510"/>
    </source>
</evidence>
<feature type="region of interest" description="Disordered" evidence="1">
    <location>
        <begin position="168"/>
        <end position="213"/>
    </location>
</feature>
<keyword evidence="3" id="KW-1185">Reference proteome</keyword>
<name>A0A9W8ZBM8_9PLEO</name>
<dbReference type="Proteomes" id="UP001140510">
    <property type="component" value="Unassembled WGS sequence"/>
</dbReference>
<feature type="region of interest" description="Disordered" evidence="1">
    <location>
        <begin position="117"/>
        <end position="138"/>
    </location>
</feature>
<sequence length="387" mass="42951">MSQPSAASADLAAIEQDLFTQAQLDQLFNTVGYDQNAYIQTSPEATINFGLQQYYTPPESVAATPVPTPDFSDYNFNHFATGYPTPGPNTPHSYPIEQQQRLDPSQDVNLTVQQRLQPTRSYTNTSCLQPSHPAPGYMRRRSLSQSAINHTGANDAQASNPVFMRLQAPRTRSESSKSNSNKRRAGRHSRSTSQDTSTRGHSAREETPTSVPYHINGLVLTHLGDPISPDSTRFHRPAAQQQWPVQDGLVGDVVLRHMVPEQMEQSKKIIEIGAVSVKQHVDPALELGGSTMLRKIEEVERYLKTECEDCDGALRGCATIREALTMKKNGMFVSRVADPYQNAHDTPSNTWNPNDEVFGVGSDEVGEDFLMKLLMQDDTKPVMNVHI</sequence>
<protein>
    <submittedName>
        <fullName evidence="2">Uncharacterized protein</fullName>
    </submittedName>
</protein>
<feature type="compositionally biased region" description="Polar residues" evidence="1">
    <location>
        <begin position="117"/>
        <end position="129"/>
    </location>
</feature>
<accession>A0A9W8ZBM8</accession>
<feature type="compositionally biased region" description="Polar residues" evidence="1">
    <location>
        <begin position="191"/>
        <end position="200"/>
    </location>
</feature>
<dbReference type="OrthoDB" id="3794317at2759"/>
<comment type="caution">
    <text evidence="2">The sequence shown here is derived from an EMBL/GenBank/DDBJ whole genome shotgun (WGS) entry which is preliminary data.</text>
</comment>